<dbReference type="Gene3D" id="3.30.470.30">
    <property type="entry name" value="DNA ligase/mRNA capping enzyme"/>
    <property type="match status" value="1"/>
</dbReference>
<dbReference type="SUPFAM" id="SSF56091">
    <property type="entry name" value="DNA ligase/mRNA capping enzyme, catalytic domain"/>
    <property type="match status" value="1"/>
</dbReference>
<protein>
    <submittedName>
        <fullName evidence="6">RNA ligase family protein</fullName>
    </submittedName>
</protein>
<keyword evidence="3" id="KW-0227">DNA damage</keyword>
<evidence type="ECO:0000256" key="3">
    <source>
        <dbReference type="ARBA" id="ARBA00022763"/>
    </source>
</evidence>
<dbReference type="PANTHER" id="PTHR47810:SF1">
    <property type="entry name" value="DNA LIGASE B"/>
    <property type="match status" value="1"/>
</dbReference>
<comment type="caution">
    <text evidence="6">The sequence shown here is derived from an EMBL/GenBank/DDBJ whole genome shotgun (WGS) entry which is preliminary data.</text>
</comment>
<gene>
    <name evidence="6" type="ORF">ACEZDB_32235</name>
</gene>
<proteinExistence type="predicted"/>
<dbReference type="InterPro" id="IPR050326">
    <property type="entry name" value="NAD_dep_DNA_ligaseB"/>
</dbReference>
<dbReference type="InterPro" id="IPR012310">
    <property type="entry name" value="DNA_ligase_ATP-dep_cent"/>
</dbReference>
<keyword evidence="2" id="KW-0235">DNA replication</keyword>
<dbReference type="PROSITE" id="PS50160">
    <property type="entry name" value="DNA_LIGASE_A3"/>
    <property type="match status" value="1"/>
</dbReference>
<evidence type="ECO:0000313" key="7">
    <source>
        <dbReference type="Proteomes" id="UP001592530"/>
    </source>
</evidence>
<dbReference type="GO" id="GO:0016874">
    <property type="term" value="F:ligase activity"/>
    <property type="evidence" value="ECO:0007669"/>
    <property type="project" value="UniProtKB-KW"/>
</dbReference>
<name>A0ABV6XAN5_9ACTN</name>
<reference evidence="6 7" key="1">
    <citation type="submission" date="2024-09" db="EMBL/GenBank/DDBJ databases">
        <authorList>
            <person name="Lee S.D."/>
        </authorList>
    </citation>
    <scope>NUCLEOTIDE SEQUENCE [LARGE SCALE GENOMIC DNA]</scope>
    <source>
        <strain evidence="6 7">N1-3</strain>
    </source>
</reference>
<dbReference type="Proteomes" id="UP001592530">
    <property type="component" value="Unassembled WGS sequence"/>
</dbReference>
<evidence type="ECO:0000256" key="4">
    <source>
        <dbReference type="ARBA" id="ARBA00023204"/>
    </source>
</evidence>
<evidence type="ECO:0000256" key="1">
    <source>
        <dbReference type="ARBA" id="ARBA00022598"/>
    </source>
</evidence>
<keyword evidence="4" id="KW-0234">DNA repair</keyword>
<dbReference type="Pfam" id="PF01068">
    <property type="entry name" value="DNA_ligase_A_M"/>
    <property type="match status" value="1"/>
</dbReference>
<evidence type="ECO:0000313" key="6">
    <source>
        <dbReference type="EMBL" id="MFC1435319.1"/>
    </source>
</evidence>
<dbReference type="RefSeq" id="WP_380558260.1">
    <property type="nucleotide sequence ID" value="NZ_JBHEZY010000018.1"/>
</dbReference>
<dbReference type="Gene3D" id="3.30.1490.70">
    <property type="match status" value="1"/>
</dbReference>
<organism evidence="6 7">
    <name type="scientific">Streptacidiphilus alkalitolerans</name>
    <dbReference type="NCBI Taxonomy" id="3342712"/>
    <lineage>
        <taxon>Bacteria</taxon>
        <taxon>Bacillati</taxon>
        <taxon>Actinomycetota</taxon>
        <taxon>Actinomycetes</taxon>
        <taxon>Kitasatosporales</taxon>
        <taxon>Streptomycetaceae</taxon>
        <taxon>Streptacidiphilus</taxon>
    </lineage>
</organism>
<feature type="domain" description="ATP-dependent DNA ligase family profile" evidence="5">
    <location>
        <begin position="107"/>
        <end position="232"/>
    </location>
</feature>
<sequence>MDQRSAVVLRPPVEVMRPTAVPTLPSGPEWIFQPKLDGFRGCLFVLDGGRVVLQSRSGRNLSPDFPDLAASLSAVLPVGTVLDGEICAAGPDGVLVFGELLRSHRARRAAGISVSFTAFDLLAHAGRDHRTDPLEQRLEDLLSVLTDTGPVVQPLLSTRDRGEALLWYEQLVASGVEGIVAKDLHSRYRAAGAGRTWVKMRHSETQDAAVLALVGPLRRPEALLVELADGRREVTSPRLDSVQARQVVDAVSHGLRAPGDSEDDRAHWLTHALPAEVVVGSGRHGRVRFARLRAAD</sequence>
<evidence type="ECO:0000259" key="5">
    <source>
        <dbReference type="PROSITE" id="PS50160"/>
    </source>
</evidence>
<accession>A0ABV6XAN5</accession>
<dbReference type="PANTHER" id="PTHR47810">
    <property type="entry name" value="DNA LIGASE"/>
    <property type="match status" value="1"/>
</dbReference>
<dbReference type="EMBL" id="JBHEZY010000018">
    <property type="protein sequence ID" value="MFC1435319.1"/>
    <property type="molecule type" value="Genomic_DNA"/>
</dbReference>
<evidence type="ECO:0000256" key="2">
    <source>
        <dbReference type="ARBA" id="ARBA00022705"/>
    </source>
</evidence>
<keyword evidence="1 6" id="KW-0436">Ligase</keyword>